<dbReference type="PANTHER" id="PTHR35006">
    <property type="entry name" value="GLYOXALASE FAMILY PROTEIN (AFU_ORTHOLOGUE AFUA_5G14830)"/>
    <property type="match status" value="1"/>
</dbReference>
<reference evidence="2 3" key="1">
    <citation type="submission" date="2023-10" db="EMBL/GenBank/DDBJ databases">
        <title>Two novel species belonging to the OM43/NOR5 clade.</title>
        <authorList>
            <person name="Park M."/>
        </authorList>
    </citation>
    <scope>NUCLEOTIDE SEQUENCE [LARGE SCALE GENOMIC DNA]</scope>
    <source>
        <strain evidence="2 3">IMCC45268</strain>
    </source>
</reference>
<dbReference type="Gene3D" id="3.10.180.10">
    <property type="entry name" value="2,3-Dihydroxybiphenyl 1,2-Dioxygenase, domain 1"/>
    <property type="match status" value="1"/>
</dbReference>
<dbReference type="InterPro" id="IPR029068">
    <property type="entry name" value="Glyas_Bleomycin-R_OHBP_Dase"/>
</dbReference>
<dbReference type="RefSeq" id="WP_407328578.1">
    <property type="nucleotide sequence ID" value="NZ_CP136865.1"/>
</dbReference>
<dbReference type="Proteomes" id="UP001626549">
    <property type="component" value="Chromosome"/>
</dbReference>
<dbReference type="PANTHER" id="PTHR35006:SF2">
    <property type="entry name" value="GLYOXALASE FAMILY PROTEIN (AFU_ORTHOLOGUE AFUA_5G14830)"/>
    <property type="match status" value="1"/>
</dbReference>
<dbReference type="InterPro" id="IPR004360">
    <property type="entry name" value="Glyas_Fos-R_dOase_dom"/>
</dbReference>
<dbReference type="InterPro" id="IPR037523">
    <property type="entry name" value="VOC_core"/>
</dbReference>
<gene>
    <name evidence="2" type="ORF">R0137_03515</name>
</gene>
<organism evidence="2 3">
    <name type="scientific">Congregibacter brevis</name>
    <dbReference type="NCBI Taxonomy" id="3081201"/>
    <lineage>
        <taxon>Bacteria</taxon>
        <taxon>Pseudomonadati</taxon>
        <taxon>Pseudomonadota</taxon>
        <taxon>Gammaproteobacteria</taxon>
        <taxon>Cellvibrionales</taxon>
        <taxon>Halieaceae</taxon>
        <taxon>Congregibacter</taxon>
    </lineage>
</organism>
<protein>
    <submittedName>
        <fullName evidence="2">VOC family protein</fullName>
    </submittedName>
</protein>
<dbReference type="Pfam" id="PF00903">
    <property type="entry name" value="Glyoxalase"/>
    <property type="match status" value="1"/>
</dbReference>
<keyword evidence="3" id="KW-1185">Reference proteome</keyword>
<dbReference type="CDD" id="cd07262">
    <property type="entry name" value="VOC_like"/>
    <property type="match status" value="1"/>
</dbReference>
<dbReference type="EMBL" id="CP136865">
    <property type="protein sequence ID" value="WOJ97647.1"/>
    <property type="molecule type" value="Genomic_DNA"/>
</dbReference>
<evidence type="ECO:0000259" key="1">
    <source>
        <dbReference type="PROSITE" id="PS51819"/>
    </source>
</evidence>
<name>A0ABZ0IDN1_9GAMM</name>
<sequence length="126" mass="13397">MIGYVVLGTNDLGKSSAFYDALLAEIGVSRMMDFGDRGFAWGATMESPMLCIMTPHNGESATVGNGTMAAISVESRENVDRIHAKAMELGGSDEGAPGLRAEGGEGFYAAYFRDLDGHKLDVFCYG</sequence>
<evidence type="ECO:0000313" key="3">
    <source>
        <dbReference type="Proteomes" id="UP001626549"/>
    </source>
</evidence>
<accession>A0ABZ0IDN1</accession>
<evidence type="ECO:0000313" key="2">
    <source>
        <dbReference type="EMBL" id="WOJ97647.1"/>
    </source>
</evidence>
<proteinExistence type="predicted"/>
<dbReference type="SUPFAM" id="SSF54593">
    <property type="entry name" value="Glyoxalase/Bleomycin resistance protein/Dihydroxybiphenyl dioxygenase"/>
    <property type="match status" value="1"/>
</dbReference>
<feature type="domain" description="VOC" evidence="1">
    <location>
        <begin position="1"/>
        <end position="125"/>
    </location>
</feature>
<dbReference type="PROSITE" id="PS51819">
    <property type="entry name" value="VOC"/>
    <property type="match status" value="1"/>
</dbReference>